<comment type="caution">
    <text evidence="1">The sequence shown here is derived from an EMBL/GenBank/DDBJ whole genome shotgun (WGS) entry which is preliminary data.</text>
</comment>
<protein>
    <submittedName>
        <fullName evidence="1">Uncharacterized protein</fullName>
    </submittedName>
</protein>
<dbReference type="InterPro" id="IPR008585">
    <property type="entry name" value="Gamma_PGA_hydro"/>
</dbReference>
<proteinExistence type="predicted"/>
<sequence>MLGKGGQLELTTELRQSMFGSFTRLGRPKSTNDTFWRFTAACRSAIARLEAGPDQVIL</sequence>
<dbReference type="Pfam" id="PF05908">
    <property type="entry name" value="Gamma_PGA_hydro"/>
    <property type="match status" value="1"/>
</dbReference>
<gene>
    <name evidence="1" type="ORF">GCM10010211_16510</name>
</gene>
<evidence type="ECO:0000313" key="2">
    <source>
        <dbReference type="Proteomes" id="UP000654471"/>
    </source>
</evidence>
<reference evidence="2" key="1">
    <citation type="journal article" date="2019" name="Int. J. Syst. Evol. Microbiol.">
        <title>The Global Catalogue of Microorganisms (GCM) 10K type strain sequencing project: providing services to taxonomists for standard genome sequencing and annotation.</title>
        <authorList>
            <consortium name="The Broad Institute Genomics Platform"/>
            <consortium name="The Broad Institute Genome Sequencing Center for Infectious Disease"/>
            <person name="Wu L."/>
            <person name="Ma J."/>
        </authorList>
    </citation>
    <scope>NUCLEOTIDE SEQUENCE [LARGE SCALE GENOMIC DNA]</scope>
    <source>
        <strain evidence="2">JCM 3399</strain>
    </source>
</reference>
<dbReference type="Gene3D" id="3.40.630.100">
    <property type="entry name" value="Poly-gamma-glutamate hydrolase, zinc-binding motif"/>
    <property type="match status" value="1"/>
</dbReference>
<evidence type="ECO:0000313" key="1">
    <source>
        <dbReference type="EMBL" id="GGU52732.1"/>
    </source>
</evidence>
<dbReference type="Proteomes" id="UP000654471">
    <property type="component" value="Unassembled WGS sequence"/>
</dbReference>
<dbReference type="InterPro" id="IPR038128">
    <property type="entry name" value="Gamma_PGA_hydro_sf"/>
</dbReference>
<organism evidence="1 2">
    <name type="scientific">Streptomyces albospinus</name>
    <dbReference type="NCBI Taxonomy" id="285515"/>
    <lineage>
        <taxon>Bacteria</taxon>
        <taxon>Bacillati</taxon>
        <taxon>Actinomycetota</taxon>
        <taxon>Actinomycetes</taxon>
        <taxon>Kitasatosporales</taxon>
        <taxon>Streptomycetaceae</taxon>
        <taxon>Streptomyces</taxon>
    </lineage>
</organism>
<name>A0ABQ2UVV5_9ACTN</name>
<keyword evidence="2" id="KW-1185">Reference proteome</keyword>
<dbReference type="EMBL" id="BMRP01000004">
    <property type="protein sequence ID" value="GGU52732.1"/>
    <property type="molecule type" value="Genomic_DNA"/>
</dbReference>
<accession>A0ABQ2UVV5</accession>